<keyword evidence="2" id="KW-0378">Hydrolase</keyword>
<sequence length="307" mass="34114">MAPLRTVEGEADFSVPAAGKPCKTWYKVYGDLSDRSVTPTVVLHGGPGFPHWYVEPIAGIAYRFSMPVVIYDQLGCGLSTHLPEKKGDTDFWTVQLFIDELHNLLRHLGIQGGYNILGHSWGGMLAASFAVQKPKGLRKLVISSSPASMALFVEGCAELRKALPPGVQDALNRHEAAGTTDSEDYKESCEAFGVRHECRIRPKPDVEEKSEESMGADPTVYLTMNGPSEFYITGSLKTFDLSSELHNIEVPTLLTNGRYDEVQDLSISPFFEQIRQVKWVQFAESAHVAHIEETERYLDVVGRFLVH</sequence>
<dbReference type="GO" id="GO:0006508">
    <property type="term" value="P:proteolysis"/>
    <property type="evidence" value="ECO:0007669"/>
    <property type="project" value="InterPro"/>
</dbReference>
<dbReference type="InterPro" id="IPR002410">
    <property type="entry name" value="Peptidase_S33"/>
</dbReference>
<comment type="caution">
    <text evidence="4">The sequence shown here is derived from an EMBL/GenBank/DDBJ whole genome shotgun (WGS) entry which is preliminary data.</text>
</comment>
<dbReference type="InterPro" id="IPR005945">
    <property type="entry name" value="Pro_imino_pep"/>
</dbReference>
<dbReference type="EMBL" id="JH711584">
    <property type="protein sequence ID" value="EIW77055.1"/>
    <property type="molecule type" value="Genomic_DNA"/>
</dbReference>
<protein>
    <submittedName>
        <fullName evidence="4">Prolyl aminopeptidase</fullName>
    </submittedName>
</protein>
<comment type="similarity">
    <text evidence="1">Belongs to the peptidase S33 family.</text>
</comment>
<organism evidence="4 5">
    <name type="scientific">Coniophora puteana (strain RWD-64-598)</name>
    <name type="common">Brown rot fungus</name>
    <dbReference type="NCBI Taxonomy" id="741705"/>
    <lineage>
        <taxon>Eukaryota</taxon>
        <taxon>Fungi</taxon>
        <taxon>Dikarya</taxon>
        <taxon>Basidiomycota</taxon>
        <taxon>Agaricomycotina</taxon>
        <taxon>Agaricomycetes</taxon>
        <taxon>Agaricomycetidae</taxon>
        <taxon>Boletales</taxon>
        <taxon>Coniophorineae</taxon>
        <taxon>Coniophoraceae</taxon>
        <taxon>Coniophora</taxon>
    </lineage>
</organism>
<evidence type="ECO:0000259" key="3">
    <source>
        <dbReference type="Pfam" id="PF00561"/>
    </source>
</evidence>
<dbReference type="KEGG" id="cput:CONPUDRAFT_168081"/>
<accession>A0A5M3MEM3</accession>
<keyword evidence="4" id="KW-0031">Aminopeptidase</keyword>
<dbReference type="GO" id="GO:0004177">
    <property type="term" value="F:aminopeptidase activity"/>
    <property type="evidence" value="ECO:0007669"/>
    <property type="project" value="UniProtKB-KW"/>
</dbReference>
<keyword evidence="5" id="KW-1185">Reference proteome</keyword>
<dbReference type="OrthoDB" id="190201at2759"/>
<dbReference type="OMA" id="TEYIPHI"/>
<keyword evidence="4" id="KW-0645">Protease</keyword>
<dbReference type="GeneID" id="19205912"/>
<dbReference type="InterPro" id="IPR029058">
    <property type="entry name" value="AB_hydrolase_fold"/>
</dbReference>
<evidence type="ECO:0000313" key="5">
    <source>
        <dbReference type="Proteomes" id="UP000053558"/>
    </source>
</evidence>
<dbReference type="Pfam" id="PF00561">
    <property type="entry name" value="Abhydrolase_1"/>
    <property type="match status" value="1"/>
</dbReference>
<evidence type="ECO:0000256" key="1">
    <source>
        <dbReference type="ARBA" id="ARBA00010088"/>
    </source>
</evidence>
<dbReference type="AlphaFoldDB" id="A0A5M3MEM3"/>
<evidence type="ECO:0000313" key="4">
    <source>
        <dbReference type="EMBL" id="EIW77055.1"/>
    </source>
</evidence>
<dbReference type="NCBIfam" id="TIGR01250">
    <property type="entry name" value="pro_imino_pep_2"/>
    <property type="match status" value="1"/>
</dbReference>
<dbReference type="RefSeq" id="XP_007772509.1">
    <property type="nucleotide sequence ID" value="XM_007774319.1"/>
</dbReference>
<dbReference type="Gene3D" id="3.40.50.1820">
    <property type="entry name" value="alpha/beta hydrolase"/>
    <property type="match status" value="1"/>
</dbReference>
<proteinExistence type="inferred from homology"/>
<dbReference type="PANTHER" id="PTHR43433:SF5">
    <property type="entry name" value="AB HYDROLASE-1 DOMAIN-CONTAINING PROTEIN"/>
    <property type="match status" value="1"/>
</dbReference>
<dbReference type="Proteomes" id="UP000053558">
    <property type="component" value="Unassembled WGS sequence"/>
</dbReference>
<dbReference type="InterPro" id="IPR050471">
    <property type="entry name" value="AB_hydrolase"/>
</dbReference>
<reference evidence="5" key="1">
    <citation type="journal article" date="2012" name="Science">
        <title>The Paleozoic origin of enzymatic lignin decomposition reconstructed from 31 fungal genomes.</title>
        <authorList>
            <person name="Floudas D."/>
            <person name="Binder M."/>
            <person name="Riley R."/>
            <person name="Barry K."/>
            <person name="Blanchette R.A."/>
            <person name="Henrissat B."/>
            <person name="Martinez A.T."/>
            <person name="Otillar R."/>
            <person name="Spatafora J.W."/>
            <person name="Yadav J.S."/>
            <person name="Aerts A."/>
            <person name="Benoit I."/>
            <person name="Boyd A."/>
            <person name="Carlson A."/>
            <person name="Copeland A."/>
            <person name="Coutinho P.M."/>
            <person name="de Vries R.P."/>
            <person name="Ferreira P."/>
            <person name="Findley K."/>
            <person name="Foster B."/>
            <person name="Gaskell J."/>
            <person name="Glotzer D."/>
            <person name="Gorecki P."/>
            <person name="Heitman J."/>
            <person name="Hesse C."/>
            <person name="Hori C."/>
            <person name="Igarashi K."/>
            <person name="Jurgens J.A."/>
            <person name="Kallen N."/>
            <person name="Kersten P."/>
            <person name="Kohler A."/>
            <person name="Kuees U."/>
            <person name="Kumar T.K.A."/>
            <person name="Kuo A."/>
            <person name="LaButti K."/>
            <person name="Larrondo L.F."/>
            <person name="Lindquist E."/>
            <person name="Ling A."/>
            <person name="Lombard V."/>
            <person name="Lucas S."/>
            <person name="Lundell T."/>
            <person name="Martin R."/>
            <person name="McLaughlin D.J."/>
            <person name="Morgenstern I."/>
            <person name="Morin E."/>
            <person name="Murat C."/>
            <person name="Nagy L.G."/>
            <person name="Nolan M."/>
            <person name="Ohm R.A."/>
            <person name="Patyshakuliyeva A."/>
            <person name="Rokas A."/>
            <person name="Ruiz-Duenas F.J."/>
            <person name="Sabat G."/>
            <person name="Salamov A."/>
            <person name="Samejima M."/>
            <person name="Schmutz J."/>
            <person name="Slot J.C."/>
            <person name="St John F."/>
            <person name="Stenlid J."/>
            <person name="Sun H."/>
            <person name="Sun S."/>
            <person name="Syed K."/>
            <person name="Tsang A."/>
            <person name="Wiebenga A."/>
            <person name="Young D."/>
            <person name="Pisabarro A."/>
            <person name="Eastwood D.C."/>
            <person name="Martin F."/>
            <person name="Cullen D."/>
            <person name="Grigoriev I.V."/>
            <person name="Hibbett D.S."/>
        </authorList>
    </citation>
    <scope>NUCLEOTIDE SEQUENCE [LARGE SCALE GENOMIC DNA]</scope>
    <source>
        <strain evidence="5">RWD-64-598 SS2</strain>
    </source>
</reference>
<dbReference type="InterPro" id="IPR000073">
    <property type="entry name" value="AB_hydrolase_1"/>
</dbReference>
<dbReference type="PANTHER" id="PTHR43433">
    <property type="entry name" value="HYDROLASE, ALPHA/BETA FOLD FAMILY PROTEIN"/>
    <property type="match status" value="1"/>
</dbReference>
<name>A0A5M3MEM3_CONPW</name>
<evidence type="ECO:0000256" key="2">
    <source>
        <dbReference type="ARBA" id="ARBA00022801"/>
    </source>
</evidence>
<dbReference type="PRINTS" id="PR00793">
    <property type="entry name" value="PROAMNOPTASE"/>
</dbReference>
<dbReference type="SUPFAM" id="SSF53474">
    <property type="entry name" value="alpha/beta-Hydrolases"/>
    <property type="match status" value="1"/>
</dbReference>
<dbReference type="PRINTS" id="PR00111">
    <property type="entry name" value="ABHYDROLASE"/>
</dbReference>
<dbReference type="PIRSF" id="PIRSF005539">
    <property type="entry name" value="Pept_S33_TRI_F1"/>
    <property type="match status" value="1"/>
</dbReference>
<feature type="domain" description="AB hydrolase-1" evidence="3">
    <location>
        <begin position="41"/>
        <end position="293"/>
    </location>
</feature>
<gene>
    <name evidence="4" type="ORF">CONPUDRAFT_168081</name>
</gene>